<feature type="region of interest" description="Disordered" evidence="1">
    <location>
        <begin position="1051"/>
        <end position="1132"/>
    </location>
</feature>
<feature type="compositionally biased region" description="Basic and acidic residues" evidence="1">
    <location>
        <begin position="797"/>
        <end position="815"/>
    </location>
</feature>
<feature type="region of interest" description="Disordered" evidence="1">
    <location>
        <begin position="511"/>
        <end position="642"/>
    </location>
</feature>
<feature type="region of interest" description="Disordered" evidence="1">
    <location>
        <begin position="776"/>
        <end position="817"/>
    </location>
</feature>
<feature type="compositionally biased region" description="Basic and acidic residues" evidence="1">
    <location>
        <begin position="560"/>
        <end position="579"/>
    </location>
</feature>
<feature type="compositionally biased region" description="Polar residues" evidence="1">
    <location>
        <begin position="1586"/>
        <end position="1614"/>
    </location>
</feature>
<feature type="compositionally biased region" description="Basic and acidic residues" evidence="1">
    <location>
        <begin position="59"/>
        <end position="69"/>
    </location>
</feature>
<feature type="compositionally biased region" description="Basic and acidic residues" evidence="1">
    <location>
        <begin position="881"/>
        <end position="899"/>
    </location>
</feature>
<feature type="region of interest" description="Disordered" evidence="1">
    <location>
        <begin position="1252"/>
        <end position="1279"/>
    </location>
</feature>
<proteinExistence type="predicted"/>
<evidence type="ECO:0000313" key="2">
    <source>
        <dbReference type="EMBL" id="CAF9917737.1"/>
    </source>
</evidence>
<feature type="region of interest" description="Disordered" evidence="1">
    <location>
        <begin position="707"/>
        <end position="730"/>
    </location>
</feature>
<feature type="compositionally biased region" description="Polar residues" evidence="1">
    <location>
        <begin position="1476"/>
        <end position="1490"/>
    </location>
</feature>
<dbReference type="Proteomes" id="UP000664521">
    <property type="component" value="Unassembled WGS sequence"/>
</dbReference>
<feature type="compositionally biased region" description="Polar residues" evidence="1">
    <location>
        <begin position="433"/>
        <end position="446"/>
    </location>
</feature>
<feature type="compositionally biased region" description="Basic residues" evidence="1">
    <location>
        <begin position="616"/>
        <end position="629"/>
    </location>
</feature>
<protein>
    <submittedName>
        <fullName evidence="2">Uncharacterized protein</fullName>
    </submittedName>
</protein>
<feature type="region of interest" description="Disordered" evidence="1">
    <location>
        <begin position="202"/>
        <end position="353"/>
    </location>
</feature>
<name>A0A8H3I7G2_9LECA</name>
<feature type="compositionally biased region" description="Polar residues" evidence="1">
    <location>
        <begin position="1549"/>
        <end position="1558"/>
    </location>
</feature>
<feature type="compositionally biased region" description="Basic and acidic residues" evidence="1">
    <location>
        <begin position="449"/>
        <end position="484"/>
    </location>
</feature>
<feature type="compositionally biased region" description="Polar residues" evidence="1">
    <location>
        <begin position="1745"/>
        <end position="1755"/>
    </location>
</feature>
<feature type="compositionally biased region" description="Basic and acidic residues" evidence="1">
    <location>
        <begin position="1051"/>
        <end position="1066"/>
    </location>
</feature>
<feature type="compositionally biased region" description="Basic and acidic residues" evidence="1">
    <location>
        <begin position="630"/>
        <end position="642"/>
    </location>
</feature>
<feature type="compositionally biased region" description="Basic and acidic residues" evidence="1">
    <location>
        <begin position="381"/>
        <end position="398"/>
    </location>
</feature>
<reference evidence="2" key="1">
    <citation type="submission" date="2021-03" db="EMBL/GenBank/DDBJ databases">
        <authorList>
            <person name="Tagirdzhanova G."/>
        </authorList>
    </citation>
    <scope>NUCLEOTIDE SEQUENCE</scope>
</reference>
<feature type="compositionally biased region" description="Basic residues" evidence="1">
    <location>
        <begin position="525"/>
        <end position="535"/>
    </location>
</feature>
<feature type="compositionally biased region" description="Basic and acidic residues" evidence="1">
    <location>
        <begin position="1674"/>
        <end position="1691"/>
    </location>
</feature>
<feature type="compositionally biased region" description="Polar residues" evidence="1">
    <location>
        <begin position="1499"/>
        <end position="1514"/>
    </location>
</feature>
<comment type="caution">
    <text evidence="2">The sequence shown here is derived from an EMBL/GenBank/DDBJ whole genome shotgun (WGS) entry which is preliminary data.</text>
</comment>
<sequence length="1755" mass="192101">MGVETRKPPLPAPTESSTLRTPAESAVGTDLATDISRRTDRTSYSIPEDGSPVTISTKQKKETRDRERSGTLTRAHQSQTSLLIEYFEAGKGPNVHSRPSVRVKVTPSAARKIKGANEHIQITETGSGRKPSYTRRISLPSKATEDNKLTEGADDQSISSYTSAAEESSLSGRYPPVEIEVLHKDQDSDLSGRSAPRAQRYILQNPSEISSMPPDSMIEGNAESLTPKRHRSRSVSREFVVTSNNTLKTPSRRRSRSLSKERIVQKVAEKIGGRSRQANDGRQKHSSKTRSRSASNEQLAEQSKSSSKRRSSRQHREDEFGSGTESSLPASQLSPSRKSGDHYSSKSDISKSSINNPKLLATVEDAIRRLILPELNTLKQEQKMHQNRSQFERDRRDSVGSNSNISRGEMTRRVSKHASAPDVKSRPKVVLNQDENNQGTILSGNSIRGKKESRQRQLLDSPSERSFDRGASEETVIRDGETVSRKRSKDGHRIRDAAAAGIAGGILTAAALKHHDSKSSVDRKDRRRRSSKSHSRSVSYAGSTEEIFNKHDVPPMPMRSEIHGSDLTRDSILSERTEEPSSPSYDRQRRQIQEVSRGSPKEIASPASRTPTRTPLSKHKSLYTHHSNHSRGDLSVHSARSDRSLRDEAQYASVEEAGIVGAAAGAAAVAADHASYSQHQFEDNDGLHAYQSNSRGLSPIQSVASYREESDLPNRHSHQTRSTGSLSIHGQHEIRNSGLSIKSLSSAASTNIARSNRPKGINLEEGQVILDQHNLRGSTITRDTESPRSPVDDEWYEQQHEENDRYRESIAESNHRNSTIDVKHMTNYTDDSMDAPYLDKVTAAQQVRGMGANPEYIHTPLAVESAVASLHDPSVLSVRSRPGDKAYTESLEDEQHERSAYNQGKVKALSLKASGRDLDEGINKHAQSSPSQKSYRDERLSIADSPRQSVAGSLDDHEDRILAGTSALPLPHDPMPEIGHGLDTDSDLNTNPSEIQGPIGGLPKDNRDHWPYQPTPPQSKGEFMSKSNENSAHESLKAAAGGFLSVAASSRDRISLDQQNKSREASVKSTSRPASLDQYDQNGNQEFEPIRNPYMSDQGILTPPRDEGYVSAHHGARSPGQSPELKNRDMGTYGSNGIPGFSGLMGEEDPFVGKTHTRHLSGNSHGMPSPLYDSATGGGMDRIQSKDIVALMDHLTVRDAQRNARDTEILVTLVRSAAEMRNSFEDMKRFIAEQDDMILDTGDKQHDQTVQKIIGGPRPQPPGAARPHRRSSAEDEYVDDRAVKRQNVFKRALKGLSGRNANDLTKIEDMLVQLLGDVEGLKAVQDIRPSVTRAYSSDSNNNVRAAGIDGYEPEGQAGTSSTGGQSGYLSNPSLRQGIGKEGRRGSHNRVSTVLEGDEELDDHGQQILGHQFANDQQLLTPTNDYARADSVPLDTPPQVHIPTGAQSNEHTPRSGTDKSRKHKSTSSSFFPKISRWSKTTASSVGDNMRSSGPRPQPFSEASRSGSDVVQYNTNEHSDPRGDGRFSDSFNNNANAEAVDAENRPPSPLIPSQVSSRPVSEQGPKYQAHRDSLNLQHPQPRPGPTRRYQNQLESQAHNFGSPISPTSDQWGSNPSLARFAPGAGNRHSGGAGNLSPISDAGYSEASAADQGTSQIPPRPPKIKDDGPLIPPKVATGKDHRPAFKSPLSEERLSVGYEGANGSPRSASGSVPQRKPTGPRPIQSSGKFSPDKIEQIQRNRYKGSPNHVESSTEDVTF</sequence>
<feature type="compositionally biased region" description="Polar residues" evidence="1">
    <location>
        <begin position="1334"/>
        <end position="1343"/>
    </location>
</feature>
<feature type="compositionally biased region" description="Basic and acidic residues" evidence="1">
    <location>
        <begin position="338"/>
        <end position="349"/>
    </location>
</feature>
<feature type="region of interest" description="Disordered" evidence="1">
    <location>
        <begin position="1334"/>
        <end position="1389"/>
    </location>
</feature>
<keyword evidence="3" id="KW-1185">Reference proteome</keyword>
<feature type="region of interest" description="Disordered" evidence="1">
    <location>
        <begin position="1426"/>
        <end position="1755"/>
    </location>
</feature>
<feature type="compositionally biased region" description="Basic and acidic residues" evidence="1">
    <location>
        <begin position="513"/>
        <end position="524"/>
    </location>
</feature>
<accession>A0A8H3I7G2</accession>
<feature type="region of interest" description="Disordered" evidence="1">
    <location>
        <begin position="91"/>
        <end position="177"/>
    </location>
</feature>
<feature type="region of interest" description="Disordered" evidence="1">
    <location>
        <begin position="381"/>
        <end position="493"/>
    </location>
</feature>
<gene>
    <name evidence="2" type="ORF">HETSPECPRED_003576</name>
</gene>
<feature type="compositionally biased region" description="Polar residues" evidence="1">
    <location>
        <begin position="156"/>
        <end position="171"/>
    </location>
</feature>
<organism evidence="2 3">
    <name type="scientific">Heterodermia speciosa</name>
    <dbReference type="NCBI Taxonomy" id="116794"/>
    <lineage>
        <taxon>Eukaryota</taxon>
        <taxon>Fungi</taxon>
        <taxon>Dikarya</taxon>
        <taxon>Ascomycota</taxon>
        <taxon>Pezizomycotina</taxon>
        <taxon>Lecanoromycetes</taxon>
        <taxon>OSLEUM clade</taxon>
        <taxon>Lecanoromycetidae</taxon>
        <taxon>Caliciales</taxon>
        <taxon>Physciaceae</taxon>
        <taxon>Heterodermia</taxon>
    </lineage>
</organism>
<feature type="compositionally biased region" description="Basic and acidic residues" evidence="1">
    <location>
        <begin position="1515"/>
        <end position="1525"/>
    </location>
</feature>
<feature type="region of interest" description="Disordered" evidence="1">
    <location>
        <begin position="1"/>
        <end position="77"/>
    </location>
</feature>
<feature type="region of interest" description="Disordered" evidence="1">
    <location>
        <begin position="1159"/>
        <end position="1179"/>
    </location>
</feature>
<dbReference type="PANTHER" id="PTHR42105:SF1">
    <property type="entry name" value="TRANSALDOLASE"/>
    <property type="match status" value="1"/>
</dbReference>
<feature type="compositionally biased region" description="Polar residues" evidence="1">
    <location>
        <begin position="323"/>
        <end position="337"/>
    </location>
</feature>
<evidence type="ECO:0000313" key="3">
    <source>
        <dbReference type="Proteomes" id="UP000664521"/>
    </source>
</evidence>
<feature type="compositionally biased region" description="Polar residues" evidence="1">
    <location>
        <begin position="292"/>
        <end position="302"/>
    </location>
</feature>
<dbReference type="OrthoDB" id="5382102at2759"/>
<feature type="compositionally biased region" description="Polar residues" evidence="1">
    <location>
        <begin position="1067"/>
        <end position="1085"/>
    </location>
</feature>
<dbReference type="PANTHER" id="PTHR42105">
    <property type="entry name" value="DIM2-ASSOCIATED PROTEIN 1"/>
    <property type="match status" value="1"/>
</dbReference>
<dbReference type="EMBL" id="CAJPDS010000020">
    <property type="protein sequence ID" value="CAF9917737.1"/>
    <property type="molecule type" value="Genomic_DNA"/>
</dbReference>
<feature type="region of interest" description="Disordered" evidence="1">
    <location>
        <begin position="876"/>
        <end position="906"/>
    </location>
</feature>
<evidence type="ECO:0000256" key="1">
    <source>
        <dbReference type="SAM" id="MobiDB-lite"/>
    </source>
</evidence>
<feature type="region of interest" description="Disordered" evidence="1">
    <location>
        <begin position="921"/>
        <end position="1035"/>
    </location>
</feature>
<feature type="compositionally biased region" description="Basic and acidic residues" evidence="1">
    <location>
        <begin position="258"/>
        <end position="283"/>
    </location>
</feature>